<dbReference type="RefSeq" id="WP_051240061.1">
    <property type="nucleotide sequence ID" value="NZ_AUFF01000010.1"/>
</dbReference>
<dbReference type="InterPro" id="IPR006597">
    <property type="entry name" value="Sel1-like"/>
</dbReference>
<dbReference type="OrthoDB" id="7063913at2"/>
<reference evidence="2 3" key="1">
    <citation type="submission" date="2013-09" db="EMBL/GenBank/DDBJ databases">
        <title>Genome sequencing of Arenimonas composti.</title>
        <authorList>
            <person name="Chen F."/>
            <person name="Wang G."/>
        </authorList>
    </citation>
    <scope>NUCLEOTIDE SEQUENCE [LARGE SCALE GENOMIC DNA]</scope>
    <source>
        <strain evidence="2 3">TR7-09</strain>
    </source>
</reference>
<sequence length="260" mass="29144">MRQFPLVPLLVLALCAAAAPAFATGVEPADASRTPRTTERPDAVRDSTIISSEAFLSGHPDMRWRLAGLEAEKLGRAGDAITYYRRAARFADKPSQGLLAEAYWLGRGVEQDRALAYAWMDLAAERGYPFLLAKREAYWNALSEAERERALELGTALYAEYGDEVAKPRMEQVMRRERRNVTGSRTGHVGALTIMIPTPGGTRTVDASHYYADKFWNPNLYWRWQDYDWKKPGMGVVEVGTVMTDENDPRLEAEDPAVVD</sequence>
<evidence type="ECO:0008006" key="4">
    <source>
        <dbReference type="Google" id="ProtNLM"/>
    </source>
</evidence>
<dbReference type="Gene3D" id="1.25.40.10">
    <property type="entry name" value="Tetratricopeptide repeat domain"/>
    <property type="match status" value="1"/>
</dbReference>
<dbReference type="AlphaFoldDB" id="A0A091BFU1"/>
<dbReference type="EMBL" id="AWXU01000017">
    <property type="protein sequence ID" value="KFN50606.1"/>
    <property type="molecule type" value="Genomic_DNA"/>
</dbReference>
<dbReference type="SUPFAM" id="SSF81901">
    <property type="entry name" value="HCP-like"/>
    <property type="match status" value="1"/>
</dbReference>
<dbReference type="SMART" id="SM00671">
    <property type="entry name" value="SEL1"/>
    <property type="match status" value="1"/>
</dbReference>
<dbReference type="InterPro" id="IPR011990">
    <property type="entry name" value="TPR-like_helical_dom_sf"/>
</dbReference>
<dbReference type="STRING" id="1121013.GCA_000426365_02561"/>
<name>A0A091BFU1_9GAMM</name>
<proteinExistence type="predicted"/>
<dbReference type="Proteomes" id="UP000029391">
    <property type="component" value="Unassembled WGS sequence"/>
</dbReference>
<gene>
    <name evidence="2" type="ORF">P873_05455</name>
</gene>
<feature type="chain" id="PRO_5001871532" description="Sel1 repeat family protein" evidence="1">
    <location>
        <begin position="24"/>
        <end position="260"/>
    </location>
</feature>
<keyword evidence="1" id="KW-0732">Signal</keyword>
<keyword evidence="3" id="KW-1185">Reference proteome</keyword>
<comment type="caution">
    <text evidence="2">The sequence shown here is derived from an EMBL/GenBank/DDBJ whole genome shotgun (WGS) entry which is preliminary data.</text>
</comment>
<dbReference type="eggNOG" id="COG0790">
    <property type="taxonomic scope" value="Bacteria"/>
</dbReference>
<evidence type="ECO:0000256" key="1">
    <source>
        <dbReference type="SAM" id="SignalP"/>
    </source>
</evidence>
<protein>
    <recommendedName>
        <fullName evidence="4">Sel1 repeat family protein</fullName>
    </recommendedName>
</protein>
<feature type="signal peptide" evidence="1">
    <location>
        <begin position="1"/>
        <end position="23"/>
    </location>
</feature>
<evidence type="ECO:0000313" key="3">
    <source>
        <dbReference type="Proteomes" id="UP000029391"/>
    </source>
</evidence>
<accession>A0A091BFU1</accession>
<evidence type="ECO:0000313" key="2">
    <source>
        <dbReference type="EMBL" id="KFN50606.1"/>
    </source>
</evidence>
<organism evidence="2 3">
    <name type="scientific">Arenimonas composti TR7-09 = DSM 18010</name>
    <dbReference type="NCBI Taxonomy" id="1121013"/>
    <lineage>
        <taxon>Bacteria</taxon>
        <taxon>Pseudomonadati</taxon>
        <taxon>Pseudomonadota</taxon>
        <taxon>Gammaproteobacteria</taxon>
        <taxon>Lysobacterales</taxon>
        <taxon>Lysobacteraceae</taxon>
        <taxon>Arenimonas</taxon>
    </lineage>
</organism>